<evidence type="ECO:0000256" key="6">
    <source>
        <dbReference type="ARBA" id="ARBA00022592"/>
    </source>
</evidence>
<keyword evidence="11" id="KW-1185">Reference proteome</keyword>
<dbReference type="PANTHER" id="PTHR42930">
    <property type="entry name" value="PHOSPHATE-SPECIFIC TRANSPORT SYSTEM ACCESSORY PROTEIN PHOU"/>
    <property type="match status" value="1"/>
</dbReference>
<comment type="subcellular location">
    <subcellularLocation>
        <location evidence="1 8">Cytoplasm</location>
    </subcellularLocation>
</comment>
<comment type="similarity">
    <text evidence="2 8">Belongs to the PhoU family.</text>
</comment>
<dbReference type="FunFam" id="1.20.58.220:FF:000004">
    <property type="entry name" value="Phosphate-specific transport system accessory protein PhoU"/>
    <property type="match status" value="1"/>
</dbReference>
<protein>
    <recommendedName>
        <fullName evidence="8">Phosphate-specific transport system accessory protein PhoU</fullName>
    </recommendedName>
</protein>
<dbReference type="PANTHER" id="PTHR42930:SF3">
    <property type="entry name" value="PHOSPHATE-SPECIFIC TRANSPORT SYSTEM ACCESSORY PROTEIN PHOU"/>
    <property type="match status" value="1"/>
</dbReference>
<sequence length="222" mass="25138">MNTETHFHKQLEGLRMQILEMAAYAERAMRQAADALLRRDAELAEQVIEGDKVINDMEMRIDEVSLHLLALDAPMARDLRFITGVRRAIIDLERIGDEAVNIAEKTVFLSRLAQTPRNPQLEELVEVVLDMLKVAIEGFREGNVDKATDVCRMDYRADELNLRILTKTMDDMVAEITGVRRAVNTILAARHLERVGDLSTNLAETTIFIVKGLNVMHSCQKP</sequence>
<dbReference type="PIRSF" id="PIRSF003107">
    <property type="entry name" value="PhoU"/>
    <property type="match status" value="1"/>
</dbReference>
<reference evidence="10 11" key="1">
    <citation type="submission" date="2020-03" db="EMBL/GenBank/DDBJ databases">
        <title>Genomic Encyclopedia of Type Strains, Phase IV (KMG-IV): sequencing the most valuable type-strain genomes for metagenomic binning, comparative biology and taxonomic classification.</title>
        <authorList>
            <person name="Goeker M."/>
        </authorList>
    </citation>
    <scope>NUCLEOTIDE SEQUENCE [LARGE SCALE GENOMIC DNA]</scope>
    <source>
        <strain evidence="10 11">DSM 24233</strain>
    </source>
</reference>
<comment type="caution">
    <text evidence="10">The sequence shown here is derived from an EMBL/GenBank/DDBJ whole genome shotgun (WGS) entry which is preliminary data.</text>
</comment>
<dbReference type="InterPro" id="IPR026022">
    <property type="entry name" value="PhoU_dom"/>
</dbReference>
<dbReference type="NCBIfam" id="TIGR02135">
    <property type="entry name" value="phoU_full"/>
    <property type="match status" value="1"/>
</dbReference>
<dbReference type="Gene3D" id="1.20.58.220">
    <property type="entry name" value="Phosphate transport system protein phou homolog 2, domain 2"/>
    <property type="match status" value="2"/>
</dbReference>
<evidence type="ECO:0000256" key="3">
    <source>
        <dbReference type="ARBA" id="ARBA00011738"/>
    </source>
</evidence>
<dbReference type="GO" id="GO:0006817">
    <property type="term" value="P:phosphate ion transport"/>
    <property type="evidence" value="ECO:0007669"/>
    <property type="project" value="UniProtKB-KW"/>
</dbReference>
<comment type="subunit">
    <text evidence="3 8">Homodimer.</text>
</comment>
<dbReference type="SUPFAM" id="SSF109755">
    <property type="entry name" value="PhoU-like"/>
    <property type="match status" value="1"/>
</dbReference>
<organism evidence="10 11">
    <name type="scientific">Desulfobaculum xiamenense</name>
    <dbReference type="NCBI Taxonomy" id="995050"/>
    <lineage>
        <taxon>Bacteria</taxon>
        <taxon>Pseudomonadati</taxon>
        <taxon>Thermodesulfobacteriota</taxon>
        <taxon>Desulfovibrionia</taxon>
        <taxon>Desulfovibrionales</taxon>
        <taxon>Desulfovibrionaceae</taxon>
        <taxon>Desulfobaculum</taxon>
    </lineage>
</organism>
<evidence type="ECO:0000313" key="11">
    <source>
        <dbReference type="Proteomes" id="UP000580856"/>
    </source>
</evidence>
<keyword evidence="5 8" id="KW-0963">Cytoplasm</keyword>
<evidence type="ECO:0000256" key="2">
    <source>
        <dbReference type="ARBA" id="ARBA00008107"/>
    </source>
</evidence>
<dbReference type="GO" id="GO:0030643">
    <property type="term" value="P:intracellular phosphate ion homeostasis"/>
    <property type="evidence" value="ECO:0007669"/>
    <property type="project" value="InterPro"/>
</dbReference>
<dbReference type="InterPro" id="IPR038078">
    <property type="entry name" value="PhoU-like_sf"/>
</dbReference>
<dbReference type="EMBL" id="JAATJA010000003">
    <property type="protein sequence ID" value="NJB69054.1"/>
    <property type="molecule type" value="Genomic_DNA"/>
</dbReference>
<evidence type="ECO:0000256" key="1">
    <source>
        <dbReference type="ARBA" id="ARBA00004496"/>
    </source>
</evidence>
<dbReference type="Proteomes" id="UP000580856">
    <property type="component" value="Unassembled WGS sequence"/>
</dbReference>
<dbReference type="Pfam" id="PF01895">
    <property type="entry name" value="PhoU"/>
    <property type="match status" value="2"/>
</dbReference>
<dbReference type="GO" id="GO:0005737">
    <property type="term" value="C:cytoplasm"/>
    <property type="evidence" value="ECO:0007669"/>
    <property type="project" value="UniProtKB-SubCell"/>
</dbReference>
<evidence type="ECO:0000256" key="4">
    <source>
        <dbReference type="ARBA" id="ARBA00022448"/>
    </source>
</evidence>
<proteinExistence type="inferred from homology"/>
<evidence type="ECO:0000256" key="5">
    <source>
        <dbReference type="ARBA" id="ARBA00022490"/>
    </source>
</evidence>
<keyword evidence="4 8" id="KW-0813">Transport</keyword>
<accession>A0A846QVB1</accession>
<feature type="domain" description="PhoU" evidence="9">
    <location>
        <begin position="18"/>
        <end position="105"/>
    </location>
</feature>
<keyword evidence="6 8" id="KW-0592">Phosphate transport</keyword>
<evidence type="ECO:0000313" key="10">
    <source>
        <dbReference type="EMBL" id="NJB69054.1"/>
    </source>
</evidence>
<evidence type="ECO:0000256" key="8">
    <source>
        <dbReference type="PIRNR" id="PIRNR003107"/>
    </source>
</evidence>
<dbReference type="AlphaFoldDB" id="A0A846QVB1"/>
<dbReference type="GO" id="GO:0045936">
    <property type="term" value="P:negative regulation of phosphate metabolic process"/>
    <property type="evidence" value="ECO:0007669"/>
    <property type="project" value="InterPro"/>
</dbReference>
<dbReference type="RefSeq" id="WP_167942143.1">
    <property type="nucleotide sequence ID" value="NZ_JAATJA010000003.1"/>
</dbReference>
<evidence type="ECO:0000259" key="9">
    <source>
        <dbReference type="Pfam" id="PF01895"/>
    </source>
</evidence>
<name>A0A846QVB1_9BACT</name>
<gene>
    <name evidence="10" type="ORF">GGQ74_002748</name>
</gene>
<comment type="function">
    <text evidence="7 8">Plays a role in the regulation of phosphate uptake.</text>
</comment>
<evidence type="ECO:0000256" key="7">
    <source>
        <dbReference type="ARBA" id="ARBA00056181"/>
    </source>
</evidence>
<dbReference type="InterPro" id="IPR028366">
    <property type="entry name" value="PhoU"/>
</dbReference>
<feature type="domain" description="PhoU" evidence="9">
    <location>
        <begin position="121"/>
        <end position="205"/>
    </location>
</feature>